<dbReference type="InterPro" id="IPR013785">
    <property type="entry name" value="Aldolase_TIM"/>
</dbReference>
<evidence type="ECO:0000259" key="21">
    <source>
        <dbReference type="Pfam" id="PF04095"/>
    </source>
</evidence>
<accession>A0A6P6IBH8</accession>
<evidence type="ECO:0000256" key="5">
    <source>
        <dbReference type="ARBA" id="ARBA00011738"/>
    </source>
</evidence>
<keyword evidence="14" id="KW-0090">Biological rhythms</keyword>
<sequence>MYDVPQAQALCISPLCHLHAGHTLRLHMGTKVEQLQTIRIQFRNNSSGENSTSVKLSSRFHKRSRPALTLFHPPSQLGHGQTSHCDQEGPREVCWGLLESSSDFKEWVRRTKRDKRDGGKRFAFQSQPETKVTHYKQYPPNTSKVYSYFECREKKTENSKIKKVKYEETVFYGLQYILNKYLKGKVVTKEKIQEAKEVYREHFQDDVFNEKGWNYILEKYDGHLPIEIKAVPEGYVIPRGNVLFTVENTDPECYWLTNWIETILVQSWYPITVATNSREQKKILANYLLETSGNLDGLEYKLHDFGYRGVSSQETAGIGASAHLVNFKGTDTVAGIAFVKKYYGTKDPVPGYSVPAAEHSTITAWGKDREKDAFEHIVTQFSSVPVSVVSDSYDIYNACEKIWGEDLRHLILSRSTEAPLIIRPDSGNPLDTVLKVLDILGKKFPITENSKGYKLLPPYLRIIQGDGVDINTLQEIVEGMKQKKWSIENIAFGSGGALLQKLTRDLLNCSFKCSYVVTNGLGINVFKDPVADPNKRSKKGRLSLHRTPAGNFVTLEEGKGDLEEYGHDLLHTVFKNGKVTKSYSFDEIRKNAELNIELEVAPH</sequence>
<name>A0A6P6IBH8_PUMCO</name>
<gene>
    <name evidence="24" type="primary">NAMPT</name>
</gene>
<dbReference type="Proteomes" id="UP000515131">
    <property type="component" value="Unplaced"/>
</dbReference>
<keyword evidence="10" id="KW-0662">Pyridine nucleotide biosynthesis</keyword>
<evidence type="ECO:0000256" key="3">
    <source>
        <dbReference type="ARBA" id="ARBA00004613"/>
    </source>
</evidence>
<keyword evidence="23" id="KW-1185">Reference proteome</keyword>
<dbReference type="EC" id="2.4.2.12" evidence="17"/>
<evidence type="ECO:0000256" key="14">
    <source>
        <dbReference type="ARBA" id="ARBA00023108"/>
    </source>
</evidence>
<feature type="domain" description="Nicotinamide phosphoribosyltransferase N-terminal" evidence="22">
    <location>
        <begin position="131"/>
        <end position="228"/>
    </location>
</feature>
<dbReference type="RefSeq" id="XP_025785586.1">
    <property type="nucleotide sequence ID" value="XM_025929801.1"/>
</dbReference>
<dbReference type="GO" id="GO:0042802">
    <property type="term" value="F:identical protein binding"/>
    <property type="evidence" value="ECO:0007669"/>
    <property type="project" value="UniProtKB-ARBA"/>
</dbReference>
<evidence type="ECO:0000256" key="13">
    <source>
        <dbReference type="ARBA" id="ARBA00022990"/>
    </source>
</evidence>
<evidence type="ECO:0000256" key="4">
    <source>
        <dbReference type="ARBA" id="ARBA00010897"/>
    </source>
</evidence>
<dbReference type="CTD" id="10135"/>
<dbReference type="Gene3D" id="3.20.20.70">
    <property type="entry name" value="Aldolase class I"/>
    <property type="match status" value="1"/>
</dbReference>
<evidence type="ECO:0000256" key="12">
    <source>
        <dbReference type="ARBA" id="ARBA00022679"/>
    </source>
</evidence>
<evidence type="ECO:0000256" key="6">
    <source>
        <dbReference type="ARBA" id="ARBA00022490"/>
    </source>
</evidence>
<dbReference type="PANTHER" id="PTHR43816:SF1">
    <property type="entry name" value="NICOTINAMIDE PHOSPHORIBOSYLTRANSFERASE"/>
    <property type="match status" value="1"/>
</dbReference>
<dbReference type="PANTHER" id="PTHR43816">
    <property type="entry name" value="NICOTINAMIDE PHOSPHORIBOSYLTRANSFERASE"/>
    <property type="match status" value="1"/>
</dbReference>
<evidence type="ECO:0000256" key="15">
    <source>
        <dbReference type="ARBA" id="ARBA00023242"/>
    </source>
</evidence>
<dbReference type="AlphaFoldDB" id="A0A6P6IBH8"/>
<dbReference type="Pfam" id="PF18127">
    <property type="entry name" value="NAMPT_N"/>
    <property type="match status" value="1"/>
</dbReference>
<dbReference type="GO" id="GO:0009435">
    <property type="term" value="P:NAD+ biosynthetic process"/>
    <property type="evidence" value="ECO:0007669"/>
    <property type="project" value="UniProtKB-UniPathway"/>
</dbReference>
<dbReference type="GO" id="GO:0047280">
    <property type="term" value="F:nicotinamide phosphoribosyltransferase activity"/>
    <property type="evidence" value="ECO:0007669"/>
    <property type="project" value="UniProtKB-EC"/>
</dbReference>
<keyword evidence="13" id="KW-0007">Acetylation</keyword>
<dbReference type="GO" id="GO:0005737">
    <property type="term" value="C:cytoplasm"/>
    <property type="evidence" value="ECO:0007669"/>
    <property type="project" value="UniProtKB-SubCell"/>
</dbReference>
<evidence type="ECO:0000256" key="8">
    <source>
        <dbReference type="ARBA" id="ARBA00022525"/>
    </source>
</evidence>
<keyword evidence="6" id="KW-0963">Cytoplasm</keyword>
<dbReference type="Pfam" id="PF04095">
    <property type="entry name" value="NAPRTase"/>
    <property type="match status" value="1"/>
</dbReference>
<dbReference type="InterPro" id="IPR041529">
    <property type="entry name" value="DUF5598"/>
</dbReference>
<dbReference type="FunFam" id="3.20.20.70:FF:000080">
    <property type="entry name" value="Nicotinamide phosphoribosyltransferase"/>
    <property type="match status" value="1"/>
</dbReference>
<evidence type="ECO:0000256" key="17">
    <source>
        <dbReference type="ARBA" id="ARBA00035024"/>
    </source>
</evidence>
<evidence type="ECO:0000259" key="22">
    <source>
        <dbReference type="Pfam" id="PF18127"/>
    </source>
</evidence>
<dbReference type="InterPro" id="IPR036068">
    <property type="entry name" value="Nicotinate_pribotase-like_C"/>
</dbReference>
<organism evidence="23 24">
    <name type="scientific">Puma concolor</name>
    <name type="common">Mountain lion</name>
    <name type="synonym">Felis concolor</name>
    <dbReference type="NCBI Taxonomy" id="9696"/>
    <lineage>
        <taxon>Eukaryota</taxon>
        <taxon>Metazoa</taxon>
        <taxon>Chordata</taxon>
        <taxon>Craniata</taxon>
        <taxon>Vertebrata</taxon>
        <taxon>Euteleostomi</taxon>
        <taxon>Mammalia</taxon>
        <taxon>Eutheria</taxon>
        <taxon>Laurasiatheria</taxon>
        <taxon>Carnivora</taxon>
        <taxon>Feliformia</taxon>
        <taxon>Felidae</taxon>
        <taxon>Felinae</taxon>
        <taxon>Puma</taxon>
    </lineage>
</organism>
<dbReference type="GO" id="GO:0048511">
    <property type="term" value="P:rhythmic process"/>
    <property type="evidence" value="ECO:0007669"/>
    <property type="project" value="UniProtKB-KW"/>
</dbReference>
<dbReference type="UniPathway" id="UPA00253"/>
<comment type="subcellular location">
    <subcellularLocation>
        <location evidence="2">Cytoplasm</location>
    </subcellularLocation>
    <subcellularLocation>
        <location evidence="1">Nucleus</location>
    </subcellularLocation>
    <subcellularLocation>
        <location evidence="3">Secreted</location>
    </subcellularLocation>
</comment>
<evidence type="ECO:0000256" key="19">
    <source>
        <dbReference type="ARBA" id="ARBA00047835"/>
    </source>
</evidence>
<comment type="catalytic activity">
    <reaction evidence="19">
        <text>beta-nicotinamide D-ribonucleotide + diphosphate = 5-phospho-alpha-D-ribose 1-diphosphate + nicotinamide + H(+)</text>
        <dbReference type="Rhea" id="RHEA:16149"/>
        <dbReference type="ChEBI" id="CHEBI:14649"/>
        <dbReference type="ChEBI" id="CHEBI:15378"/>
        <dbReference type="ChEBI" id="CHEBI:17154"/>
        <dbReference type="ChEBI" id="CHEBI:33019"/>
        <dbReference type="ChEBI" id="CHEBI:58017"/>
        <dbReference type="EC" id="2.4.2.12"/>
    </reaction>
    <physiologicalReaction direction="right-to-left" evidence="19">
        <dbReference type="Rhea" id="RHEA:16151"/>
    </physiologicalReaction>
</comment>
<dbReference type="CDD" id="cd01569">
    <property type="entry name" value="PBEF_like"/>
    <property type="match status" value="1"/>
</dbReference>
<evidence type="ECO:0000256" key="18">
    <source>
        <dbReference type="ARBA" id="ARBA00035036"/>
    </source>
</evidence>
<evidence type="ECO:0000313" key="24">
    <source>
        <dbReference type="RefSeq" id="XP_025785586.1"/>
    </source>
</evidence>
<evidence type="ECO:0000256" key="1">
    <source>
        <dbReference type="ARBA" id="ARBA00004123"/>
    </source>
</evidence>
<feature type="domain" description="Nicotinate/nicotinamide phosphoribosyltransferase" evidence="21">
    <location>
        <begin position="300"/>
        <end position="577"/>
    </location>
</feature>
<dbReference type="GO" id="GO:0005125">
    <property type="term" value="F:cytokine activity"/>
    <property type="evidence" value="ECO:0007669"/>
    <property type="project" value="UniProtKB-KW"/>
</dbReference>
<dbReference type="SUPFAM" id="SSF51690">
    <property type="entry name" value="Nicotinate/Quinolinate PRTase C-terminal domain-like"/>
    <property type="match status" value="1"/>
</dbReference>
<comment type="pathway">
    <text evidence="16">Cofactor biosynthesis; NAD(+) biosynthesis; nicotinamide D-ribonucleotide from 5-phospho-alpha-D-ribose 1-diphosphate and nicotinamide: step 1/1.</text>
</comment>
<dbReference type="NCBIfam" id="NF006629">
    <property type="entry name" value="PRK09198.1"/>
    <property type="match status" value="1"/>
</dbReference>
<keyword evidence="12" id="KW-0808">Transferase</keyword>
<evidence type="ECO:0000313" key="23">
    <source>
        <dbReference type="Proteomes" id="UP000515131"/>
    </source>
</evidence>
<reference evidence="24" key="1">
    <citation type="submission" date="2025-08" db="UniProtKB">
        <authorList>
            <consortium name="RefSeq"/>
        </authorList>
    </citation>
    <scope>IDENTIFICATION</scope>
    <source>
        <tissue evidence="24">Blood</tissue>
    </source>
</reference>
<dbReference type="GO" id="GO:0005634">
    <property type="term" value="C:nucleus"/>
    <property type="evidence" value="ECO:0007669"/>
    <property type="project" value="UniProtKB-SubCell"/>
</dbReference>
<comment type="similarity">
    <text evidence="4">Belongs to the NAPRTase family.</text>
</comment>
<protein>
    <recommendedName>
        <fullName evidence="18">Nicotinamide phosphoribosyltransferase</fullName>
        <ecNumber evidence="17">2.4.2.12</ecNumber>
    </recommendedName>
    <alternativeName>
        <fullName evidence="20">Visfatin</fullName>
    </alternativeName>
</protein>
<evidence type="ECO:0000256" key="2">
    <source>
        <dbReference type="ARBA" id="ARBA00004496"/>
    </source>
</evidence>
<dbReference type="GO" id="GO:0005615">
    <property type="term" value="C:extracellular space"/>
    <property type="evidence" value="ECO:0007669"/>
    <property type="project" value="UniProtKB-KW"/>
</dbReference>
<evidence type="ECO:0000256" key="7">
    <source>
        <dbReference type="ARBA" id="ARBA00022514"/>
    </source>
</evidence>
<evidence type="ECO:0000256" key="11">
    <source>
        <dbReference type="ARBA" id="ARBA00022676"/>
    </source>
</evidence>
<keyword evidence="8" id="KW-0964">Secreted</keyword>
<keyword evidence="7" id="KW-0202">Cytokine</keyword>
<dbReference type="KEGG" id="pcoo:112866841"/>
<evidence type="ECO:0000256" key="9">
    <source>
        <dbReference type="ARBA" id="ARBA00022553"/>
    </source>
</evidence>
<evidence type="ECO:0000256" key="16">
    <source>
        <dbReference type="ARBA" id="ARBA00035007"/>
    </source>
</evidence>
<proteinExistence type="inferred from homology"/>
<dbReference type="GeneID" id="112866841"/>
<evidence type="ECO:0000256" key="20">
    <source>
        <dbReference type="ARBA" id="ARBA00077191"/>
    </source>
</evidence>
<keyword evidence="9" id="KW-0597">Phosphoprotein</keyword>
<keyword evidence="15" id="KW-0539">Nucleus</keyword>
<dbReference type="InterPro" id="IPR016471">
    <property type="entry name" value="Nicotinamide_PRibTrfase"/>
</dbReference>
<dbReference type="InterPro" id="IPR041525">
    <property type="entry name" value="N/Namide_PRibTrfase"/>
</dbReference>
<keyword evidence="11 24" id="KW-0328">Glycosyltransferase</keyword>
<evidence type="ECO:0000256" key="10">
    <source>
        <dbReference type="ARBA" id="ARBA00022642"/>
    </source>
</evidence>
<comment type="subunit">
    <text evidence="5">Homodimer.</text>
</comment>